<reference evidence="2 3" key="1">
    <citation type="submission" date="2018-08" db="EMBL/GenBank/DDBJ databases">
        <title>Whole genome sequence analysis of Dermacoccus abyssi bacteria isolated from Deep Mariana trench Micromonospora spp reveals genes involved in the environmental adaptation and production of secondary metabolites.</title>
        <authorList>
            <person name="Abdel-Mageed W.M."/>
            <person name="Lehri B."/>
            <person name="Nouioui I."/>
            <person name="Goodfellow I."/>
            <person name="Jaspars M."/>
            <person name="Karlyshev A."/>
        </authorList>
    </citation>
    <scope>NUCLEOTIDE SEQUENCE [LARGE SCALE GENOMIC DNA]</scope>
    <source>
        <strain evidence="2 3">MT1.1</strain>
    </source>
</reference>
<proteinExistence type="predicted"/>
<protein>
    <submittedName>
        <fullName evidence="2">Uncharacterized protein</fullName>
    </submittedName>
</protein>
<evidence type="ECO:0000313" key="3">
    <source>
        <dbReference type="Proteomes" id="UP000285376"/>
    </source>
</evidence>
<dbReference type="AlphaFoldDB" id="A0A417Z6Y1"/>
<evidence type="ECO:0000313" key="2">
    <source>
        <dbReference type="EMBL" id="RHW46368.1"/>
    </source>
</evidence>
<feature type="transmembrane region" description="Helical" evidence="1">
    <location>
        <begin position="63"/>
        <end position="87"/>
    </location>
</feature>
<evidence type="ECO:0000256" key="1">
    <source>
        <dbReference type="SAM" id="Phobius"/>
    </source>
</evidence>
<name>A0A417Z6Y1_9MICO</name>
<feature type="transmembrane region" description="Helical" evidence="1">
    <location>
        <begin position="93"/>
        <end position="111"/>
    </location>
</feature>
<organism evidence="2 3">
    <name type="scientific">Dermacoccus abyssi</name>
    <dbReference type="NCBI Taxonomy" id="322596"/>
    <lineage>
        <taxon>Bacteria</taxon>
        <taxon>Bacillati</taxon>
        <taxon>Actinomycetota</taxon>
        <taxon>Actinomycetes</taxon>
        <taxon>Micrococcales</taxon>
        <taxon>Dermacoccaceae</taxon>
        <taxon>Dermacoccus</taxon>
    </lineage>
</organism>
<feature type="transmembrane region" description="Helical" evidence="1">
    <location>
        <begin position="35"/>
        <end position="56"/>
    </location>
</feature>
<keyword evidence="1" id="KW-1133">Transmembrane helix</keyword>
<gene>
    <name evidence="2" type="ORF">D1832_05945</name>
</gene>
<sequence>MARVAAETPGAPGRTPLREPTTIVARPSAVTWSRVAWLVLTLLLAVTVLPLVPTWAPWMLVPLLVTAGVTGGAWSAVAWAIAAALLLDLAPPASSAPGLALVPAVAAAFVVTRAARSWNSAAWVPAIVGGLGALTASLVVLALRVVASGSVQVDPYSLLGSTATTAVLTAALAPTWVRWTLREQERGRA</sequence>
<accession>A0A417Z6Y1</accession>
<dbReference type="EMBL" id="QWLM01000005">
    <property type="protein sequence ID" value="RHW46368.1"/>
    <property type="molecule type" value="Genomic_DNA"/>
</dbReference>
<comment type="caution">
    <text evidence="2">The sequence shown here is derived from an EMBL/GenBank/DDBJ whole genome shotgun (WGS) entry which is preliminary data.</text>
</comment>
<keyword evidence="1" id="KW-0472">Membrane</keyword>
<feature type="transmembrane region" description="Helical" evidence="1">
    <location>
        <begin position="158"/>
        <end position="179"/>
    </location>
</feature>
<dbReference type="Proteomes" id="UP000285376">
    <property type="component" value="Unassembled WGS sequence"/>
</dbReference>
<keyword evidence="1" id="KW-0812">Transmembrane</keyword>
<feature type="transmembrane region" description="Helical" evidence="1">
    <location>
        <begin position="123"/>
        <end position="146"/>
    </location>
</feature>